<dbReference type="SUPFAM" id="SSF56235">
    <property type="entry name" value="N-terminal nucleophile aminohydrolases (Ntn hydrolases)"/>
    <property type="match status" value="1"/>
</dbReference>
<dbReference type="InterPro" id="IPR035490">
    <property type="entry name" value="GlmS/FrlB_SIS"/>
</dbReference>
<dbReference type="Pfam" id="PF01380">
    <property type="entry name" value="SIS"/>
    <property type="match status" value="2"/>
</dbReference>
<organism evidence="13 14">
    <name type="scientific">Candidatus Portnoybacteria bacterium CG02_land_8_20_14_3_00_45_8</name>
    <dbReference type="NCBI Taxonomy" id="1974807"/>
    <lineage>
        <taxon>Bacteria</taxon>
        <taxon>Candidatus Portnoyibacteriota</taxon>
    </lineage>
</organism>
<evidence type="ECO:0000256" key="10">
    <source>
        <dbReference type="HAMAP-Rule" id="MF_00164"/>
    </source>
</evidence>
<feature type="active site" description="For Fru-6P isomerization activity" evidence="10">
    <location>
        <position position="606"/>
    </location>
</feature>
<feature type="domain" description="SIS" evidence="12">
    <location>
        <begin position="460"/>
        <end position="601"/>
    </location>
</feature>
<keyword evidence="7 10" id="KW-0808">Transferase</keyword>
<keyword evidence="6 10" id="KW-0032">Aminotransferase</keyword>
<evidence type="ECO:0000256" key="4">
    <source>
        <dbReference type="ARBA" id="ARBA00016090"/>
    </source>
</evidence>
<evidence type="ECO:0000259" key="12">
    <source>
        <dbReference type="PROSITE" id="PS51464"/>
    </source>
</evidence>
<dbReference type="GO" id="GO:0097367">
    <property type="term" value="F:carbohydrate derivative binding"/>
    <property type="evidence" value="ECO:0007669"/>
    <property type="project" value="InterPro"/>
</dbReference>
<dbReference type="NCBIfam" id="TIGR01135">
    <property type="entry name" value="glmS"/>
    <property type="match status" value="1"/>
</dbReference>
<dbReference type="NCBIfam" id="NF001484">
    <property type="entry name" value="PRK00331.1"/>
    <property type="match status" value="1"/>
</dbReference>
<comment type="subcellular location">
    <subcellularLocation>
        <location evidence="2 10">Cytoplasm</location>
    </subcellularLocation>
</comment>
<evidence type="ECO:0000256" key="7">
    <source>
        <dbReference type="ARBA" id="ARBA00022679"/>
    </source>
</evidence>
<dbReference type="AlphaFoldDB" id="A0A2M7D6G8"/>
<comment type="caution">
    <text evidence="13">The sequence shown here is derived from an EMBL/GenBank/DDBJ whole genome shotgun (WGS) entry which is preliminary data.</text>
</comment>
<feature type="domain" description="Glutamine amidotransferase type-2" evidence="11">
    <location>
        <begin position="2"/>
        <end position="220"/>
    </location>
</feature>
<evidence type="ECO:0000256" key="8">
    <source>
        <dbReference type="ARBA" id="ARBA00022737"/>
    </source>
</evidence>
<dbReference type="Gene3D" id="3.60.20.10">
    <property type="entry name" value="Glutamine Phosphoribosylpyrophosphate, subunit 1, domain 1"/>
    <property type="match status" value="1"/>
</dbReference>
<dbReference type="GO" id="GO:0005975">
    <property type="term" value="P:carbohydrate metabolic process"/>
    <property type="evidence" value="ECO:0007669"/>
    <property type="project" value="UniProtKB-UniRule"/>
</dbReference>
<dbReference type="EC" id="2.6.1.16" evidence="3 10"/>
<keyword evidence="9" id="KW-0315">Glutamine amidotransferase</keyword>
<evidence type="ECO:0000256" key="9">
    <source>
        <dbReference type="ARBA" id="ARBA00022962"/>
    </source>
</evidence>
<evidence type="ECO:0000259" key="11">
    <source>
        <dbReference type="PROSITE" id="PS51278"/>
    </source>
</evidence>
<accession>A0A2M7D6G8</accession>
<dbReference type="EMBL" id="PEUE01000030">
    <property type="protein sequence ID" value="PIV38612.1"/>
    <property type="molecule type" value="Genomic_DNA"/>
</dbReference>
<dbReference type="FunFam" id="3.60.20.10:FF:000006">
    <property type="entry name" value="Glutamine--fructose-6-phosphate aminotransferase [isomerizing]"/>
    <property type="match status" value="1"/>
</dbReference>
<comment type="catalytic activity">
    <reaction evidence="1 10">
        <text>D-fructose 6-phosphate + L-glutamine = D-glucosamine 6-phosphate + L-glutamate</text>
        <dbReference type="Rhea" id="RHEA:13237"/>
        <dbReference type="ChEBI" id="CHEBI:29985"/>
        <dbReference type="ChEBI" id="CHEBI:58359"/>
        <dbReference type="ChEBI" id="CHEBI:58725"/>
        <dbReference type="ChEBI" id="CHEBI:61527"/>
        <dbReference type="EC" id="2.6.1.16"/>
    </reaction>
</comment>
<dbReference type="InterPro" id="IPR017932">
    <property type="entry name" value="GATase_2_dom"/>
</dbReference>
<dbReference type="FunFam" id="3.40.50.10490:FF:000002">
    <property type="entry name" value="Glutamine--fructose-6-phosphate aminotransferase [isomerizing]"/>
    <property type="match status" value="1"/>
</dbReference>
<comment type="function">
    <text evidence="10">Catalyzes the first step in hexosamine metabolism, converting fructose-6P into glucosamine-6P using glutamine as a nitrogen source.</text>
</comment>
<dbReference type="GO" id="GO:0005829">
    <property type="term" value="C:cytosol"/>
    <property type="evidence" value="ECO:0007669"/>
    <property type="project" value="TreeGrafter"/>
</dbReference>
<dbReference type="InterPro" id="IPR047084">
    <property type="entry name" value="GFAT_N"/>
</dbReference>
<dbReference type="GO" id="GO:0006002">
    <property type="term" value="P:fructose 6-phosphate metabolic process"/>
    <property type="evidence" value="ECO:0007669"/>
    <property type="project" value="TreeGrafter"/>
</dbReference>
<dbReference type="Proteomes" id="UP000229247">
    <property type="component" value="Unassembled WGS sequence"/>
</dbReference>
<dbReference type="Gene3D" id="3.40.50.10490">
    <property type="entry name" value="Glucose-6-phosphate isomerase like protein, domain 1"/>
    <property type="match status" value="2"/>
</dbReference>
<keyword evidence="5 10" id="KW-0963">Cytoplasm</keyword>
<dbReference type="InterPro" id="IPR001347">
    <property type="entry name" value="SIS_dom"/>
</dbReference>
<evidence type="ECO:0000256" key="1">
    <source>
        <dbReference type="ARBA" id="ARBA00001031"/>
    </source>
</evidence>
<dbReference type="GO" id="GO:0046349">
    <property type="term" value="P:amino sugar biosynthetic process"/>
    <property type="evidence" value="ECO:0007669"/>
    <property type="project" value="UniProtKB-ARBA"/>
</dbReference>
<proteinExistence type="inferred from homology"/>
<name>A0A2M7D6G8_9BACT</name>
<dbReference type="HAMAP" id="MF_00164">
    <property type="entry name" value="GlmS"/>
    <property type="match status" value="1"/>
</dbReference>
<dbReference type="PROSITE" id="PS51464">
    <property type="entry name" value="SIS"/>
    <property type="match status" value="2"/>
</dbReference>
<dbReference type="GO" id="GO:0006487">
    <property type="term" value="P:protein N-linked glycosylation"/>
    <property type="evidence" value="ECO:0007669"/>
    <property type="project" value="TreeGrafter"/>
</dbReference>
<dbReference type="Pfam" id="PF13522">
    <property type="entry name" value="GATase_6"/>
    <property type="match status" value="1"/>
</dbReference>
<feature type="domain" description="SIS" evidence="12">
    <location>
        <begin position="289"/>
        <end position="428"/>
    </location>
</feature>
<gene>
    <name evidence="10 13" type="primary">glmS</name>
    <name evidence="13" type="ORF">COS30_01175</name>
</gene>
<dbReference type="InterPro" id="IPR035466">
    <property type="entry name" value="GlmS/AgaS_SIS"/>
</dbReference>
<evidence type="ECO:0000256" key="2">
    <source>
        <dbReference type="ARBA" id="ARBA00004496"/>
    </source>
</evidence>
<feature type="initiator methionine" description="Removed" evidence="10">
    <location>
        <position position="1"/>
    </location>
</feature>
<dbReference type="FunFam" id="3.40.50.10490:FF:000001">
    <property type="entry name" value="Glutamine--fructose-6-phosphate aminotransferase [isomerizing]"/>
    <property type="match status" value="1"/>
</dbReference>
<dbReference type="CDD" id="cd00714">
    <property type="entry name" value="GFAT"/>
    <property type="match status" value="1"/>
</dbReference>
<dbReference type="GO" id="GO:0004360">
    <property type="term" value="F:glutamine-fructose-6-phosphate transaminase (isomerizing) activity"/>
    <property type="evidence" value="ECO:0007669"/>
    <property type="project" value="UniProtKB-UniRule"/>
</dbReference>
<dbReference type="CDD" id="cd05009">
    <property type="entry name" value="SIS_GlmS_GlmD_2"/>
    <property type="match status" value="1"/>
</dbReference>
<dbReference type="CDD" id="cd05008">
    <property type="entry name" value="SIS_GlmS_GlmD_1"/>
    <property type="match status" value="1"/>
</dbReference>
<evidence type="ECO:0000313" key="13">
    <source>
        <dbReference type="EMBL" id="PIV38612.1"/>
    </source>
</evidence>
<evidence type="ECO:0000313" key="14">
    <source>
        <dbReference type="Proteomes" id="UP000229247"/>
    </source>
</evidence>
<evidence type="ECO:0000256" key="3">
    <source>
        <dbReference type="ARBA" id="ARBA00012916"/>
    </source>
</evidence>
<dbReference type="PROSITE" id="PS51278">
    <property type="entry name" value="GATASE_TYPE_2"/>
    <property type="match status" value="1"/>
</dbReference>
<dbReference type="SUPFAM" id="SSF53697">
    <property type="entry name" value="SIS domain"/>
    <property type="match status" value="1"/>
</dbReference>
<sequence length="611" mass="67322">MCGIIGYIGKQEAVPILLEGLRRLEYRGYDSAGLAVLGKKVKCAKAVGKVKALEDKIKRQKLSGFLGIAHTRWATHGAPGEKNAHPHSDCRGNLWLAHNGIIENYQKLKKSLQAKGHKFKSETDTEVLVHLIEEEQSKRGGLTLEEATRRALKKVIGTYGLAVISAKEPQKIVVARQSSPLLIGVGENEYLVASDACAVITRTNQVIYLDDGEIGVIEPSGVKIINLDKEPIKKSNHIIDWDLSRAQKDGFDHFTLKEIFEQPQAIANSLRGRLISEDGLAKLGGLQDVEEKLRDIERLVVVGCGTAYYSGLIGEYMLEEYAGVPTEVEYASEFRYRKPVLDKTSALLCVSQSGETADSLAALQEARRKGILTLGFVNAVGSTIARVTDAGVYNHIGPEIGVASTKAFSSQICLFALLTLFLGRQRNLSLVMGQRIARELQNMPVLVKKVLRQDKVIQKIARKYFKAKDFFFLGRKYNFPLALEGALKLKEISYIHAEGYGAGEMKHGPIAMIDKNFPTLAIAPKDSVYEKMAANIEEIKARGGPVIALTTERNNALNKLADDVIFLPKTLEMLTPILAVVPLQLLAYHCAILKNRDVDKPRNLAKSVTVE</sequence>
<keyword evidence="8" id="KW-0677">Repeat</keyword>
<protein>
    <recommendedName>
        <fullName evidence="4 10">Glutamine--fructose-6-phosphate aminotransferase [isomerizing]</fullName>
        <ecNumber evidence="3 10">2.6.1.16</ecNumber>
    </recommendedName>
    <alternativeName>
        <fullName evidence="10">D-fructose-6-phosphate amidotransferase</fullName>
    </alternativeName>
    <alternativeName>
        <fullName evidence="10">GFAT</fullName>
    </alternativeName>
    <alternativeName>
        <fullName evidence="10">Glucosamine-6-phosphate synthase</fullName>
    </alternativeName>
    <alternativeName>
        <fullName evidence="10">Hexosephosphate aminotransferase</fullName>
    </alternativeName>
    <alternativeName>
        <fullName evidence="10">L-glutamine--D-fructose-6-phosphate amidotransferase</fullName>
    </alternativeName>
</protein>
<evidence type="ECO:0000256" key="6">
    <source>
        <dbReference type="ARBA" id="ARBA00022576"/>
    </source>
</evidence>
<comment type="subunit">
    <text evidence="10">Homodimer.</text>
</comment>
<feature type="active site" description="Nucleophile; for GATase activity" evidence="10">
    <location>
        <position position="2"/>
    </location>
</feature>
<dbReference type="GO" id="GO:0006047">
    <property type="term" value="P:UDP-N-acetylglucosamine metabolic process"/>
    <property type="evidence" value="ECO:0007669"/>
    <property type="project" value="TreeGrafter"/>
</dbReference>
<reference evidence="14" key="1">
    <citation type="submission" date="2017-09" db="EMBL/GenBank/DDBJ databases">
        <title>Depth-based differentiation of microbial function through sediment-hosted aquifers and enrichment of novel symbionts in the deep terrestrial subsurface.</title>
        <authorList>
            <person name="Probst A.J."/>
            <person name="Ladd B."/>
            <person name="Jarett J.K."/>
            <person name="Geller-Mcgrath D.E."/>
            <person name="Sieber C.M.K."/>
            <person name="Emerson J.B."/>
            <person name="Anantharaman K."/>
            <person name="Thomas B.C."/>
            <person name="Malmstrom R."/>
            <person name="Stieglmeier M."/>
            <person name="Klingl A."/>
            <person name="Woyke T."/>
            <person name="Ryan C.M."/>
            <person name="Banfield J.F."/>
        </authorList>
    </citation>
    <scope>NUCLEOTIDE SEQUENCE [LARGE SCALE GENOMIC DNA]</scope>
</reference>
<dbReference type="InterPro" id="IPR046348">
    <property type="entry name" value="SIS_dom_sf"/>
</dbReference>
<dbReference type="InterPro" id="IPR029055">
    <property type="entry name" value="Ntn_hydrolases_N"/>
</dbReference>
<dbReference type="InterPro" id="IPR005855">
    <property type="entry name" value="GFAT"/>
</dbReference>
<dbReference type="PANTHER" id="PTHR10937:SF0">
    <property type="entry name" value="GLUTAMINE--FRUCTOSE-6-PHOSPHATE TRANSAMINASE (ISOMERIZING)"/>
    <property type="match status" value="1"/>
</dbReference>
<dbReference type="PANTHER" id="PTHR10937">
    <property type="entry name" value="GLUCOSAMINE--FRUCTOSE-6-PHOSPHATE AMINOTRANSFERASE, ISOMERIZING"/>
    <property type="match status" value="1"/>
</dbReference>
<evidence type="ECO:0000256" key="5">
    <source>
        <dbReference type="ARBA" id="ARBA00022490"/>
    </source>
</evidence>